<feature type="transmembrane region" description="Helical" evidence="1">
    <location>
        <begin position="153"/>
        <end position="177"/>
    </location>
</feature>
<reference evidence="4 5" key="1">
    <citation type="journal article" date="2020" name="Cell Host Microbe">
        <title>Functional and Genomic Variation between Human-Derived Isolates of Lachnospiraceae Reveals Inter- and Intra-Species Diversity.</title>
        <authorList>
            <person name="Sorbara M.T."/>
            <person name="Littmann E.R."/>
            <person name="Fontana E."/>
            <person name="Moody T.U."/>
            <person name="Kohout C.E."/>
            <person name="Gjonbalaj M."/>
            <person name="Eaton V."/>
            <person name="Seok R."/>
            <person name="Leiner I.M."/>
            <person name="Pamer E.G."/>
        </authorList>
    </citation>
    <scope>NUCLEOTIDE SEQUENCE [LARGE SCALE GENOMIC DNA]</scope>
    <source>
        <strain evidence="4 5">MSK.1.17</strain>
    </source>
</reference>
<protein>
    <submittedName>
        <fullName evidence="3">DUF2157 domain-containing protein</fullName>
    </submittedName>
</protein>
<reference evidence="4" key="2">
    <citation type="submission" date="2020-02" db="EMBL/GenBank/DDBJ databases">
        <authorList>
            <person name="Littmann E."/>
            <person name="Sorbara M."/>
        </authorList>
    </citation>
    <scope>NUCLEOTIDE SEQUENCE</scope>
    <source>
        <strain evidence="4">MSK.1.17</strain>
    </source>
</reference>
<dbReference type="EMBL" id="JAAITT010000002">
    <property type="protein sequence ID" value="NSJ47506.1"/>
    <property type="molecule type" value="Genomic_DNA"/>
</dbReference>
<proteinExistence type="predicted"/>
<evidence type="ECO:0000259" key="2">
    <source>
        <dbReference type="Pfam" id="PF09925"/>
    </source>
</evidence>
<reference evidence="3" key="3">
    <citation type="submission" date="2022-01" db="EMBL/GenBank/DDBJ databases">
        <title>Collection of gut derived symbiotic bacterial strains cultured from healthy donors.</title>
        <authorList>
            <person name="Lin H."/>
            <person name="Kohout C."/>
            <person name="Waligurski E."/>
            <person name="Pamer E.G."/>
        </authorList>
    </citation>
    <scope>NUCLEOTIDE SEQUENCE</scope>
    <source>
        <strain evidence="3">DFI.6.55</strain>
    </source>
</reference>
<feature type="transmembrane region" description="Helical" evidence="1">
    <location>
        <begin position="75"/>
        <end position="94"/>
    </location>
</feature>
<feature type="domain" description="DUF2157" evidence="2">
    <location>
        <begin position="12"/>
        <end position="148"/>
    </location>
</feature>
<evidence type="ECO:0000256" key="1">
    <source>
        <dbReference type="SAM" id="Phobius"/>
    </source>
</evidence>
<feature type="transmembrane region" description="Helical" evidence="1">
    <location>
        <begin position="100"/>
        <end position="120"/>
    </location>
</feature>
<dbReference type="Proteomes" id="UP001299608">
    <property type="component" value="Unassembled WGS sequence"/>
</dbReference>
<feature type="transmembrane region" description="Helical" evidence="1">
    <location>
        <begin position="127"/>
        <end position="147"/>
    </location>
</feature>
<dbReference type="EMBL" id="JAKNGE010000006">
    <property type="protein sequence ID" value="MCG4745042.1"/>
    <property type="molecule type" value="Genomic_DNA"/>
</dbReference>
<evidence type="ECO:0000313" key="3">
    <source>
        <dbReference type="EMBL" id="MCG4745042.1"/>
    </source>
</evidence>
<gene>
    <name evidence="4" type="ORF">G5B36_02145</name>
    <name evidence="3" type="ORF">L0N08_06445</name>
</gene>
<evidence type="ECO:0000313" key="5">
    <source>
        <dbReference type="Proteomes" id="UP000669239"/>
    </source>
</evidence>
<keyword evidence="1" id="KW-0472">Membrane</keyword>
<feature type="transmembrane region" description="Helical" evidence="1">
    <location>
        <begin position="41"/>
        <end position="63"/>
    </location>
</feature>
<dbReference type="InterPro" id="IPR018677">
    <property type="entry name" value="DUF2157"/>
</dbReference>
<dbReference type="GeneID" id="97204591"/>
<dbReference type="AlphaFoldDB" id="A0AAX1SQZ7"/>
<keyword evidence="5" id="KW-1185">Reference proteome</keyword>
<feature type="transmembrane region" description="Helical" evidence="1">
    <location>
        <begin position="385"/>
        <end position="403"/>
    </location>
</feature>
<accession>A0AAX1SQZ7</accession>
<evidence type="ECO:0000313" key="6">
    <source>
        <dbReference type="Proteomes" id="UP001299608"/>
    </source>
</evidence>
<keyword evidence="1" id="KW-0812">Transmembrane</keyword>
<dbReference type="Proteomes" id="UP000669239">
    <property type="component" value="Unassembled WGS sequence"/>
</dbReference>
<feature type="transmembrane region" description="Helical" evidence="1">
    <location>
        <begin position="212"/>
        <end position="228"/>
    </location>
</feature>
<dbReference type="Pfam" id="PF09925">
    <property type="entry name" value="DUF2157"/>
    <property type="match status" value="1"/>
</dbReference>
<feature type="transmembrane region" description="Helical" evidence="1">
    <location>
        <begin position="274"/>
        <end position="293"/>
    </location>
</feature>
<feature type="transmembrane region" description="Helical" evidence="1">
    <location>
        <begin position="336"/>
        <end position="354"/>
    </location>
</feature>
<keyword evidence="1" id="KW-1133">Transmembrane helix</keyword>
<organism evidence="3 6">
    <name type="scientific">Enterocloster aldenensis</name>
    <dbReference type="NCBI Taxonomy" id="358742"/>
    <lineage>
        <taxon>Bacteria</taxon>
        <taxon>Bacillati</taxon>
        <taxon>Bacillota</taxon>
        <taxon>Clostridia</taxon>
        <taxon>Lachnospirales</taxon>
        <taxon>Lachnospiraceae</taxon>
        <taxon>Enterocloster</taxon>
    </lineage>
</organism>
<evidence type="ECO:0000313" key="4">
    <source>
        <dbReference type="EMBL" id="NSJ47506.1"/>
    </source>
</evidence>
<sequence>MNSNELYNELKQLTKLGYLEQAQLERIQDEYMISRKEHTNAFLIFALIGVVFIGAGVISMFAYNWSMFSREMKAFIAFLPLLGVQGLLFLKIRAQASDVWIQSLTLALGIAFLSALGLIYQAYQISYSLQSMLLTGFVLMLPAVYLLDGYYLALLYMGGICWTGWNSDYMLLALLLLPYYIKCVRKGRTCRLLSLCFFIWMLYLAILYVPYGAFYACILVLLINMTIERPALYPVLAGRLLYIMLFTKAVFYLSFNYFADFFGYAGPAPYSDRLPQFLLLALLAGVLIRMYIYDTKKAGKERLDLLLSAILCGLLAADVVIAQWTDIRVYPPAYEILVNLFFIAFSLYKLLYGIKSASLASVRRYTAAIILYIVLRVSFGNYQLLVKGIVFLTAGLAFLAVNYRMTLKLKGGNVHENTPQ</sequence>
<name>A0AAX1SQZ7_9FIRM</name>
<dbReference type="RefSeq" id="WP_117556120.1">
    <property type="nucleotide sequence ID" value="NZ_BAABZL010000001.1"/>
</dbReference>
<comment type="caution">
    <text evidence="3">The sequence shown here is derived from an EMBL/GenBank/DDBJ whole genome shotgun (WGS) entry which is preliminary data.</text>
</comment>
<feature type="transmembrane region" description="Helical" evidence="1">
    <location>
        <begin position="240"/>
        <end position="259"/>
    </location>
</feature>
<feature type="transmembrane region" description="Helical" evidence="1">
    <location>
        <begin position="305"/>
        <end position="324"/>
    </location>
</feature>